<proteinExistence type="inferred from homology"/>
<feature type="compositionally biased region" description="Basic and acidic residues" evidence="8">
    <location>
        <begin position="315"/>
        <end position="327"/>
    </location>
</feature>
<evidence type="ECO:0000256" key="2">
    <source>
        <dbReference type="ARBA" id="ARBA00022679"/>
    </source>
</evidence>
<feature type="binding site" evidence="7">
    <location>
        <position position="165"/>
    </location>
    <ligand>
        <name>Zn(2+)</name>
        <dbReference type="ChEBI" id="CHEBI:29105"/>
    </ligand>
</feature>
<dbReference type="GO" id="GO:0046969">
    <property type="term" value="F:histone H3K9 deacetylase activity, NAD-dependent"/>
    <property type="evidence" value="ECO:0007669"/>
    <property type="project" value="TreeGrafter"/>
</dbReference>
<dbReference type="Proteomes" id="UP000835052">
    <property type="component" value="Unassembled WGS sequence"/>
</dbReference>
<dbReference type="AlphaFoldDB" id="A0A8S1H0V1"/>
<dbReference type="EC" id="2.3.1.286" evidence="1"/>
<dbReference type="Gene3D" id="2.20.28.200">
    <property type="match status" value="1"/>
</dbReference>
<evidence type="ECO:0000256" key="1">
    <source>
        <dbReference type="ARBA" id="ARBA00012928"/>
    </source>
</evidence>
<dbReference type="PANTHER" id="PTHR11085:SF12">
    <property type="entry name" value="NAD-DEPENDENT PROTEIN DEACYLASE SIRTUIN-6"/>
    <property type="match status" value="1"/>
</dbReference>
<dbReference type="GO" id="GO:0003714">
    <property type="term" value="F:transcription corepressor activity"/>
    <property type="evidence" value="ECO:0007669"/>
    <property type="project" value="TreeGrafter"/>
</dbReference>
<keyword evidence="3 7" id="KW-0479">Metal-binding</keyword>
<keyword evidence="11" id="KW-1185">Reference proteome</keyword>
<evidence type="ECO:0000256" key="3">
    <source>
        <dbReference type="ARBA" id="ARBA00022723"/>
    </source>
</evidence>
<evidence type="ECO:0000313" key="11">
    <source>
        <dbReference type="Proteomes" id="UP000835052"/>
    </source>
</evidence>
<evidence type="ECO:0000256" key="6">
    <source>
        <dbReference type="ARBA" id="ARBA00038170"/>
    </source>
</evidence>
<feature type="binding site" evidence="7">
    <location>
        <position position="143"/>
    </location>
    <ligand>
        <name>Zn(2+)</name>
        <dbReference type="ChEBI" id="CHEBI:29105"/>
    </ligand>
</feature>
<dbReference type="GO" id="GO:0005634">
    <property type="term" value="C:nucleus"/>
    <property type="evidence" value="ECO:0007669"/>
    <property type="project" value="TreeGrafter"/>
</dbReference>
<dbReference type="PANTHER" id="PTHR11085">
    <property type="entry name" value="NAD-DEPENDENT PROTEIN DEACYLASE SIRTUIN-5, MITOCHONDRIAL-RELATED"/>
    <property type="match status" value="1"/>
</dbReference>
<dbReference type="SUPFAM" id="SSF52467">
    <property type="entry name" value="DHS-like NAD/FAD-binding domain"/>
    <property type="match status" value="1"/>
</dbReference>
<dbReference type="Gene3D" id="3.40.50.1220">
    <property type="entry name" value="TPP-binding domain"/>
    <property type="match status" value="1"/>
</dbReference>
<dbReference type="PROSITE" id="PS50305">
    <property type="entry name" value="SIRTUIN"/>
    <property type="match status" value="1"/>
</dbReference>
<evidence type="ECO:0000259" key="9">
    <source>
        <dbReference type="PROSITE" id="PS50305"/>
    </source>
</evidence>
<accession>A0A8S1H0V1</accession>
<keyword evidence="4 7" id="KW-0862">Zinc</keyword>
<evidence type="ECO:0000313" key="10">
    <source>
        <dbReference type="EMBL" id="CAD6189171.1"/>
    </source>
</evidence>
<keyword evidence="2" id="KW-0808">Transferase</keyword>
<sequence>MSLNYSDLLSPYDNKGEVGQKEIFDQDEEVAIKAKELAKLLTESNSTVFITGAGISTAAGIADFRGPKGVWTLEKKGRKAESVNFEKALPTLTHNFLTTIEKKGLIQFLITQNIDGIHVRSGFPLNKLAQLHGNVFSERCRNCKRIYYRDYPIASVGLKATGRSCEGAPNGRSCRGKLHDMTLDWDDALPEDDLALSYKFVKSCSLIVVVGSSLQIIPVGDMPLLAKKNGAKFVSINLQAIKHENEVDLAIHSKCDEFFKKVAECMQLEIEEKHERVALSIHPLPDFNTRKKRNFAENPSKSASRPVGKKRAKSRRSEVPEKDRAEIATDTELSTVSLVALEEAPKLPTDREIKVDKVDNTEVEIAQNPTTEEKDQLLPRKEKGEYGVKNTDISDFDAVEVVQKTDTDYFPEEPDDIGELFPTLFPVEDEIPGDFDTPDEDLEKYLEPENEKFSTEETSEERIPVNSHRSTLEGLEKTDKASIEKTQPSTYLMISNDGSTLQKDEDEKIDEFSIKTEQKDLKELNLA</sequence>
<feature type="compositionally biased region" description="Polar residues" evidence="8">
    <location>
        <begin position="484"/>
        <end position="501"/>
    </location>
</feature>
<evidence type="ECO:0000256" key="4">
    <source>
        <dbReference type="ARBA" id="ARBA00022833"/>
    </source>
</evidence>
<dbReference type="GO" id="GO:0046872">
    <property type="term" value="F:metal ion binding"/>
    <property type="evidence" value="ECO:0007669"/>
    <property type="project" value="UniProtKB-KW"/>
</dbReference>
<dbReference type="InterPro" id="IPR026590">
    <property type="entry name" value="Ssirtuin_cat_dom"/>
</dbReference>
<dbReference type="InterPro" id="IPR050134">
    <property type="entry name" value="NAD-dep_sirtuin_deacylases"/>
</dbReference>
<protein>
    <recommendedName>
        <fullName evidence="1">protein acetyllysine N-acetyltransferase</fullName>
        <ecNumber evidence="1">2.3.1.286</ecNumber>
    </recommendedName>
</protein>
<comment type="caution">
    <text evidence="10">The sequence shown here is derived from an EMBL/GenBank/DDBJ whole genome shotgun (WGS) entry which is preliminary data.</text>
</comment>
<dbReference type="GO" id="GO:0070403">
    <property type="term" value="F:NAD+ binding"/>
    <property type="evidence" value="ECO:0007669"/>
    <property type="project" value="InterPro"/>
</dbReference>
<feature type="region of interest" description="Disordered" evidence="8">
    <location>
        <begin position="289"/>
        <end position="329"/>
    </location>
</feature>
<feature type="domain" description="Deacetylase sirtuin-type" evidence="9">
    <location>
        <begin position="27"/>
        <end position="269"/>
    </location>
</feature>
<dbReference type="InterPro" id="IPR029035">
    <property type="entry name" value="DHS-like_NAD/FAD-binding_dom"/>
</dbReference>
<feature type="binding site" evidence="7">
    <location>
        <position position="174"/>
    </location>
    <ligand>
        <name>Zn(2+)</name>
        <dbReference type="ChEBI" id="CHEBI:29105"/>
    </ligand>
</feature>
<feature type="region of interest" description="Disordered" evidence="8">
    <location>
        <begin position="448"/>
        <end position="506"/>
    </location>
</feature>
<evidence type="ECO:0000256" key="7">
    <source>
        <dbReference type="PROSITE-ProRule" id="PRU00236"/>
    </source>
</evidence>
<gene>
    <name evidence="10" type="ORF">CAUJ_LOCUS5090</name>
</gene>
<feature type="active site" description="Proton acceptor" evidence="7">
    <location>
        <position position="132"/>
    </location>
</feature>
<evidence type="ECO:0000256" key="5">
    <source>
        <dbReference type="ARBA" id="ARBA00023027"/>
    </source>
</evidence>
<organism evidence="10 11">
    <name type="scientific">Caenorhabditis auriculariae</name>
    <dbReference type="NCBI Taxonomy" id="2777116"/>
    <lineage>
        <taxon>Eukaryota</taxon>
        <taxon>Metazoa</taxon>
        <taxon>Ecdysozoa</taxon>
        <taxon>Nematoda</taxon>
        <taxon>Chromadorea</taxon>
        <taxon>Rhabditida</taxon>
        <taxon>Rhabditina</taxon>
        <taxon>Rhabditomorpha</taxon>
        <taxon>Rhabditoidea</taxon>
        <taxon>Rhabditidae</taxon>
        <taxon>Peloderinae</taxon>
        <taxon>Caenorhabditis</taxon>
    </lineage>
</organism>
<feature type="binding site" evidence="7">
    <location>
        <position position="140"/>
    </location>
    <ligand>
        <name>Zn(2+)</name>
        <dbReference type="ChEBI" id="CHEBI:29105"/>
    </ligand>
</feature>
<dbReference type="OrthoDB" id="2919105at2759"/>
<name>A0A8S1H0V1_9PELO</name>
<feature type="compositionally biased region" description="Basic and acidic residues" evidence="8">
    <location>
        <begin position="448"/>
        <end position="463"/>
    </location>
</feature>
<dbReference type="InterPro" id="IPR003000">
    <property type="entry name" value="Sirtuin"/>
</dbReference>
<dbReference type="EMBL" id="CAJGYM010000010">
    <property type="protein sequence ID" value="CAD6189171.1"/>
    <property type="molecule type" value="Genomic_DNA"/>
</dbReference>
<dbReference type="Pfam" id="PF02146">
    <property type="entry name" value="SIR2"/>
    <property type="match status" value="1"/>
</dbReference>
<keyword evidence="5" id="KW-0520">NAD</keyword>
<feature type="compositionally biased region" description="Basic and acidic residues" evidence="8">
    <location>
        <begin position="470"/>
        <end position="483"/>
    </location>
</feature>
<reference evidence="10" key="1">
    <citation type="submission" date="2020-10" db="EMBL/GenBank/DDBJ databases">
        <authorList>
            <person name="Kikuchi T."/>
        </authorList>
    </citation>
    <scope>NUCLEOTIDE SEQUENCE</scope>
    <source>
        <strain evidence="10">NKZ352</strain>
    </source>
</reference>
<dbReference type="FunFam" id="3.40.50.1220:FF:000038">
    <property type="entry name" value="NAD-dependent protein deacetylase sirtuin-6 isoform X2"/>
    <property type="match status" value="1"/>
</dbReference>
<dbReference type="GO" id="GO:0000122">
    <property type="term" value="P:negative regulation of transcription by RNA polymerase II"/>
    <property type="evidence" value="ECO:0007669"/>
    <property type="project" value="TreeGrafter"/>
</dbReference>
<evidence type="ECO:0000256" key="8">
    <source>
        <dbReference type="SAM" id="MobiDB-lite"/>
    </source>
</evidence>
<comment type="similarity">
    <text evidence="6">Belongs to the sirtuin family. Class IV subfamily.</text>
</comment>